<keyword evidence="3" id="KW-1185">Reference proteome</keyword>
<sequence length="97" mass="10423">MSELPPTIDAILESIRARVTGDGELLPPLAEPAPPQPTPPPPSPVDDPGEVVLSSGITLDALMQKMLEPMLQSWLDARLPEIVERVARAEIKRIAGL</sequence>
<protein>
    <recommendedName>
        <fullName evidence="4">DUF2497 domain-containing protein</fullName>
    </recommendedName>
</protein>
<dbReference type="RefSeq" id="WP_184203068.1">
    <property type="nucleotide sequence ID" value="NZ_BMOX01000096.1"/>
</dbReference>
<dbReference type="Pfam" id="PF10691">
    <property type="entry name" value="DUF2497"/>
    <property type="match status" value="1"/>
</dbReference>
<dbReference type="Proteomes" id="UP000538147">
    <property type="component" value="Unassembled WGS sequence"/>
</dbReference>
<evidence type="ECO:0008006" key="4">
    <source>
        <dbReference type="Google" id="ProtNLM"/>
    </source>
</evidence>
<dbReference type="EMBL" id="JACIIV010000046">
    <property type="protein sequence ID" value="MBB6229401.1"/>
    <property type="molecule type" value="Genomic_DNA"/>
</dbReference>
<evidence type="ECO:0000313" key="2">
    <source>
        <dbReference type="EMBL" id="MBB6229401.1"/>
    </source>
</evidence>
<feature type="compositionally biased region" description="Pro residues" evidence="1">
    <location>
        <begin position="29"/>
        <end position="45"/>
    </location>
</feature>
<comment type="caution">
    <text evidence="2">The sequence shown here is derived from an EMBL/GenBank/DDBJ whole genome shotgun (WGS) entry which is preliminary data.</text>
</comment>
<gene>
    <name evidence="2" type="ORF">FHS79_003602</name>
</gene>
<proteinExistence type="predicted"/>
<dbReference type="AlphaFoldDB" id="A0A841LCG4"/>
<feature type="region of interest" description="Disordered" evidence="1">
    <location>
        <begin position="22"/>
        <end position="49"/>
    </location>
</feature>
<evidence type="ECO:0000313" key="3">
    <source>
        <dbReference type="Proteomes" id="UP000538147"/>
    </source>
</evidence>
<evidence type="ECO:0000256" key="1">
    <source>
        <dbReference type="SAM" id="MobiDB-lite"/>
    </source>
</evidence>
<name>A0A841LCG4_9SPHN</name>
<organism evidence="2 3">
    <name type="scientific">Polymorphobacter multimanifer</name>
    <dbReference type="NCBI Taxonomy" id="1070431"/>
    <lineage>
        <taxon>Bacteria</taxon>
        <taxon>Pseudomonadati</taxon>
        <taxon>Pseudomonadota</taxon>
        <taxon>Alphaproteobacteria</taxon>
        <taxon>Sphingomonadales</taxon>
        <taxon>Sphingosinicellaceae</taxon>
        <taxon>Polymorphobacter</taxon>
    </lineage>
</organism>
<dbReference type="InterPro" id="IPR019632">
    <property type="entry name" value="DUF2497"/>
</dbReference>
<accession>A0A841LCG4</accession>
<reference evidence="2 3" key="1">
    <citation type="submission" date="2020-08" db="EMBL/GenBank/DDBJ databases">
        <title>Genomic Encyclopedia of Type Strains, Phase IV (KMG-IV): sequencing the most valuable type-strain genomes for metagenomic binning, comparative biology and taxonomic classification.</title>
        <authorList>
            <person name="Goeker M."/>
        </authorList>
    </citation>
    <scope>NUCLEOTIDE SEQUENCE [LARGE SCALE GENOMIC DNA]</scope>
    <source>
        <strain evidence="2 3">DSM 102189</strain>
    </source>
</reference>